<sequence length="297" mass="32796">MSQDQSYVRVDNTLGNKLFDGANIIVLTIIALVTVLPFIYILAVSFTSPEEAAKGGFILFPKSFSLSAYQYIFSTDTLMRSLLVSIYVTTLGTAINLLLTCLMAYPLAKQTLRGRQPILMAVLFTMLFSGGLIPTYFVVSGMGLTNTLWSLMIPNAISAFNLIVLKNFFQQIPDGLEDSARIDGCTDVGVLFRIVIPLSMPAIATFGMFYAVSHWNQFFSAIIYINDSDKWPVQVLLREIVILAQSRIGDTGFDETAIQPQTIRMAVIVFATIPILLVYPFLQKHFAKGVMLGSVKG</sequence>
<comment type="similarity">
    <text evidence="7">Belongs to the binding-protein-dependent transport system permease family.</text>
</comment>
<keyword evidence="5 7" id="KW-1133">Transmembrane helix</keyword>
<evidence type="ECO:0000256" key="3">
    <source>
        <dbReference type="ARBA" id="ARBA00022475"/>
    </source>
</evidence>
<gene>
    <name evidence="9" type="ORF">BBD42_22775</name>
</gene>
<dbReference type="PROSITE" id="PS50928">
    <property type="entry name" value="ABC_TM1"/>
    <property type="match status" value="1"/>
</dbReference>
<dbReference type="AlphaFoldDB" id="A0A1B2DMQ2"/>
<dbReference type="SUPFAM" id="SSF161098">
    <property type="entry name" value="MetI-like"/>
    <property type="match status" value="1"/>
</dbReference>
<dbReference type="PANTHER" id="PTHR43744:SF9">
    <property type="entry name" value="POLYGALACTURONAN_RHAMNOGALACTURONAN TRANSPORT SYSTEM PERMEASE PROTEIN YTCP"/>
    <property type="match status" value="1"/>
</dbReference>
<evidence type="ECO:0000259" key="8">
    <source>
        <dbReference type="PROSITE" id="PS50928"/>
    </source>
</evidence>
<evidence type="ECO:0000256" key="6">
    <source>
        <dbReference type="ARBA" id="ARBA00023136"/>
    </source>
</evidence>
<accession>A0A1B2DMQ2</accession>
<feature type="transmembrane region" description="Helical" evidence="7">
    <location>
        <begin position="263"/>
        <end position="282"/>
    </location>
</feature>
<evidence type="ECO:0000256" key="1">
    <source>
        <dbReference type="ARBA" id="ARBA00004651"/>
    </source>
</evidence>
<reference evidence="9" key="1">
    <citation type="submission" date="2016-08" db="EMBL/GenBank/DDBJ databases">
        <title>Complete Genome Seqeunce of Paenibacillus sp. BIHB 4019 from tea rhizoplane.</title>
        <authorList>
            <person name="Thakur R."/>
            <person name="Swarnkar M.K."/>
            <person name="Gulati A."/>
        </authorList>
    </citation>
    <scope>NUCLEOTIDE SEQUENCE [LARGE SCALE GENOMIC DNA]</scope>
    <source>
        <strain evidence="9">BIHB4019</strain>
    </source>
</reference>
<feature type="transmembrane region" description="Helical" evidence="7">
    <location>
        <begin position="24"/>
        <end position="43"/>
    </location>
</feature>
<keyword evidence="3" id="KW-1003">Cell membrane</keyword>
<feature type="transmembrane region" description="Helical" evidence="7">
    <location>
        <begin position="117"/>
        <end position="139"/>
    </location>
</feature>
<dbReference type="CDD" id="cd06261">
    <property type="entry name" value="TM_PBP2"/>
    <property type="match status" value="1"/>
</dbReference>
<feature type="transmembrane region" description="Helical" evidence="7">
    <location>
        <begin position="151"/>
        <end position="169"/>
    </location>
</feature>
<proteinExistence type="inferred from homology"/>
<name>A0A1B2DMQ2_9BACL</name>
<dbReference type="EMBL" id="CP016808">
    <property type="protein sequence ID" value="ANY68992.1"/>
    <property type="molecule type" value="Genomic_DNA"/>
</dbReference>
<feature type="transmembrane region" description="Helical" evidence="7">
    <location>
        <begin position="190"/>
        <end position="212"/>
    </location>
</feature>
<dbReference type="PANTHER" id="PTHR43744">
    <property type="entry name" value="ABC TRANSPORTER PERMEASE PROTEIN MG189-RELATED-RELATED"/>
    <property type="match status" value="1"/>
</dbReference>
<protein>
    <submittedName>
        <fullName evidence="9">ABC transporter permease</fullName>
    </submittedName>
</protein>
<dbReference type="InterPro" id="IPR035906">
    <property type="entry name" value="MetI-like_sf"/>
</dbReference>
<evidence type="ECO:0000256" key="5">
    <source>
        <dbReference type="ARBA" id="ARBA00022989"/>
    </source>
</evidence>
<evidence type="ECO:0000256" key="4">
    <source>
        <dbReference type="ARBA" id="ARBA00022692"/>
    </source>
</evidence>
<evidence type="ECO:0000256" key="2">
    <source>
        <dbReference type="ARBA" id="ARBA00022448"/>
    </source>
</evidence>
<evidence type="ECO:0000313" key="9">
    <source>
        <dbReference type="EMBL" id="ANY68992.1"/>
    </source>
</evidence>
<dbReference type="Gene3D" id="1.10.3720.10">
    <property type="entry name" value="MetI-like"/>
    <property type="match status" value="1"/>
</dbReference>
<organism evidence="9">
    <name type="scientific">Paenibacillus sp. BIHB 4019</name>
    <dbReference type="NCBI Taxonomy" id="1870819"/>
    <lineage>
        <taxon>Bacteria</taxon>
        <taxon>Bacillati</taxon>
        <taxon>Bacillota</taxon>
        <taxon>Bacilli</taxon>
        <taxon>Bacillales</taxon>
        <taxon>Paenibacillaceae</taxon>
        <taxon>Paenibacillus</taxon>
    </lineage>
</organism>
<feature type="domain" description="ABC transmembrane type-1" evidence="8">
    <location>
        <begin position="82"/>
        <end position="282"/>
    </location>
</feature>
<keyword evidence="4 7" id="KW-0812">Transmembrane</keyword>
<evidence type="ECO:0000256" key="7">
    <source>
        <dbReference type="RuleBase" id="RU363032"/>
    </source>
</evidence>
<dbReference type="RefSeq" id="WP_099520043.1">
    <property type="nucleotide sequence ID" value="NZ_CP016808.1"/>
</dbReference>
<dbReference type="Pfam" id="PF00528">
    <property type="entry name" value="BPD_transp_1"/>
    <property type="match status" value="1"/>
</dbReference>
<keyword evidence="6 7" id="KW-0472">Membrane</keyword>
<keyword evidence="2 7" id="KW-0813">Transport</keyword>
<feature type="transmembrane region" description="Helical" evidence="7">
    <location>
        <begin position="84"/>
        <end position="105"/>
    </location>
</feature>
<dbReference type="InterPro" id="IPR000515">
    <property type="entry name" value="MetI-like"/>
</dbReference>
<dbReference type="GO" id="GO:0055085">
    <property type="term" value="P:transmembrane transport"/>
    <property type="evidence" value="ECO:0007669"/>
    <property type="project" value="InterPro"/>
</dbReference>
<comment type="subcellular location">
    <subcellularLocation>
        <location evidence="1 7">Cell membrane</location>
        <topology evidence="1 7">Multi-pass membrane protein</topology>
    </subcellularLocation>
</comment>
<dbReference type="GO" id="GO:0005886">
    <property type="term" value="C:plasma membrane"/>
    <property type="evidence" value="ECO:0007669"/>
    <property type="project" value="UniProtKB-SubCell"/>
</dbReference>